<dbReference type="PANTHER" id="PTHR43833">
    <property type="entry name" value="POTASSIUM CHANNEL PROTEIN 2-RELATED-RELATED"/>
    <property type="match status" value="1"/>
</dbReference>
<dbReference type="InterPro" id="IPR036291">
    <property type="entry name" value="NAD(P)-bd_dom_sf"/>
</dbReference>
<dbReference type="GO" id="GO:0008324">
    <property type="term" value="F:monoatomic cation transmembrane transporter activity"/>
    <property type="evidence" value="ECO:0007669"/>
    <property type="project" value="InterPro"/>
</dbReference>
<dbReference type="PROSITE" id="PS51202">
    <property type="entry name" value="RCK_C"/>
    <property type="match status" value="1"/>
</dbReference>
<dbReference type="EMBL" id="FQZB01000009">
    <property type="protein sequence ID" value="SHJ62517.1"/>
    <property type="molecule type" value="Genomic_DNA"/>
</dbReference>
<name>A0A1M6KU64_9CLOT</name>
<dbReference type="GO" id="GO:0006813">
    <property type="term" value="P:potassium ion transport"/>
    <property type="evidence" value="ECO:0007669"/>
    <property type="project" value="InterPro"/>
</dbReference>
<dbReference type="Proteomes" id="UP000184310">
    <property type="component" value="Unassembled WGS sequence"/>
</dbReference>
<dbReference type="SUPFAM" id="SSF116726">
    <property type="entry name" value="TrkA C-terminal domain-like"/>
    <property type="match status" value="1"/>
</dbReference>
<feature type="domain" description="RCK C-terminal" evidence="2">
    <location>
        <begin position="136"/>
        <end position="220"/>
    </location>
</feature>
<keyword evidence="4" id="KW-1185">Reference proteome</keyword>
<evidence type="ECO:0000313" key="4">
    <source>
        <dbReference type="Proteomes" id="UP000184310"/>
    </source>
</evidence>
<dbReference type="STRING" id="1121302.SAMN02745163_02299"/>
<dbReference type="SUPFAM" id="SSF51735">
    <property type="entry name" value="NAD(P)-binding Rossmann-fold domains"/>
    <property type="match status" value="1"/>
</dbReference>
<dbReference type="InterPro" id="IPR006037">
    <property type="entry name" value="RCK_C"/>
</dbReference>
<dbReference type="Pfam" id="PF02254">
    <property type="entry name" value="TrkA_N"/>
    <property type="match status" value="1"/>
</dbReference>
<dbReference type="Pfam" id="PF02080">
    <property type="entry name" value="TrkA_C"/>
    <property type="match status" value="1"/>
</dbReference>
<sequence>MSKKQFAIIGTGRFGSSVAKTLYNLGHDVLAIDIDEEIVNEMADYVTHAVQLDATDENALKAIGIRNFDVVVVTIGENIQSSIMTTLIVKETGVKKIIVKANSELHEKVLYKIGADRVILPEKEMGVRVANNLVSSSVLDYIELSSEYSVVEIETLKEWHNKTIGELSLRSKYGISVIAIKRNNELNISPYASDMFQPGDIIVALGKIAQLSKLDGKVSY</sequence>
<reference evidence="3 4" key="1">
    <citation type="submission" date="2016-11" db="EMBL/GenBank/DDBJ databases">
        <authorList>
            <person name="Jaros S."/>
            <person name="Januszkiewicz K."/>
            <person name="Wedrychowicz H."/>
        </authorList>
    </citation>
    <scope>NUCLEOTIDE SEQUENCE [LARGE SCALE GENOMIC DNA]</scope>
    <source>
        <strain evidence="3 4">DSM 21758</strain>
    </source>
</reference>
<dbReference type="PANTHER" id="PTHR43833:SF7">
    <property type="entry name" value="KTR SYSTEM POTASSIUM UPTAKE PROTEIN C"/>
    <property type="match status" value="1"/>
</dbReference>
<feature type="domain" description="RCK N-terminal" evidence="1">
    <location>
        <begin position="3"/>
        <end position="120"/>
    </location>
</feature>
<dbReference type="Gene3D" id="3.40.50.720">
    <property type="entry name" value="NAD(P)-binding Rossmann-like Domain"/>
    <property type="match status" value="1"/>
</dbReference>
<dbReference type="PROSITE" id="PS51201">
    <property type="entry name" value="RCK_N"/>
    <property type="match status" value="1"/>
</dbReference>
<dbReference type="InterPro" id="IPR050721">
    <property type="entry name" value="Trk_Ktr_HKT_K-transport"/>
</dbReference>
<dbReference type="AlphaFoldDB" id="A0A1M6KU64"/>
<organism evidence="3 4">
    <name type="scientific">Clostridium cavendishii DSM 21758</name>
    <dbReference type="NCBI Taxonomy" id="1121302"/>
    <lineage>
        <taxon>Bacteria</taxon>
        <taxon>Bacillati</taxon>
        <taxon>Bacillota</taxon>
        <taxon>Clostridia</taxon>
        <taxon>Eubacteriales</taxon>
        <taxon>Clostridiaceae</taxon>
        <taxon>Clostridium</taxon>
    </lineage>
</organism>
<dbReference type="RefSeq" id="WP_072987435.1">
    <property type="nucleotide sequence ID" value="NZ_FQZB01000009.1"/>
</dbReference>
<dbReference type="OrthoDB" id="9776294at2"/>
<proteinExistence type="predicted"/>
<protein>
    <submittedName>
        <fullName evidence="3">Trk system potassium uptake protein TrkA</fullName>
    </submittedName>
</protein>
<dbReference type="InterPro" id="IPR036721">
    <property type="entry name" value="RCK_C_sf"/>
</dbReference>
<accession>A0A1M6KU64</accession>
<gene>
    <name evidence="3" type="ORF">SAMN02745163_02299</name>
</gene>
<dbReference type="Gene3D" id="3.30.70.1450">
    <property type="entry name" value="Regulator of K+ conductance, C-terminal domain"/>
    <property type="match status" value="1"/>
</dbReference>
<evidence type="ECO:0000313" key="3">
    <source>
        <dbReference type="EMBL" id="SHJ62517.1"/>
    </source>
</evidence>
<evidence type="ECO:0000259" key="2">
    <source>
        <dbReference type="PROSITE" id="PS51202"/>
    </source>
</evidence>
<dbReference type="InterPro" id="IPR003148">
    <property type="entry name" value="RCK_N"/>
</dbReference>
<evidence type="ECO:0000259" key="1">
    <source>
        <dbReference type="PROSITE" id="PS51201"/>
    </source>
</evidence>